<dbReference type="GO" id="GO:0030833">
    <property type="term" value="P:regulation of actin filament polymerization"/>
    <property type="evidence" value="ECO:0007669"/>
    <property type="project" value="TreeGrafter"/>
</dbReference>
<dbReference type="PROSITE" id="PS50002">
    <property type="entry name" value="SH3"/>
    <property type="match status" value="1"/>
</dbReference>
<keyword evidence="6" id="KW-1185">Reference proteome</keyword>
<dbReference type="GeneID" id="37043403"/>
<protein>
    <recommendedName>
        <fullName evidence="4">SH3 domain-containing protein</fullName>
    </recommendedName>
</protein>
<reference evidence="5 6" key="1">
    <citation type="journal article" date="2018" name="Mol. Biol. Evol.">
        <title>Broad Genomic Sampling Reveals a Smut Pathogenic Ancestry of the Fungal Clade Ustilaginomycotina.</title>
        <authorList>
            <person name="Kijpornyongpan T."/>
            <person name="Mondo S.J."/>
            <person name="Barry K."/>
            <person name="Sandor L."/>
            <person name="Lee J."/>
            <person name="Lipzen A."/>
            <person name="Pangilinan J."/>
            <person name="LaButti K."/>
            <person name="Hainaut M."/>
            <person name="Henrissat B."/>
            <person name="Grigoriev I.V."/>
            <person name="Spatafora J.W."/>
            <person name="Aime M.C."/>
        </authorList>
    </citation>
    <scope>NUCLEOTIDE SEQUENCE [LARGE SCALE GENOMIC DNA]</scope>
    <source>
        <strain evidence="5 6">MCA 4198</strain>
    </source>
</reference>
<evidence type="ECO:0000313" key="6">
    <source>
        <dbReference type="Proteomes" id="UP000245768"/>
    </source>
</evidence>
<dbReference type="CDD" id="cd00174">
    <property type="entry name" value="SH3"/>
    <property type="match status" value="1"/>
</dbReference>
<evidence type="ECO:0000259" key="4">
    <source>
        <dbReference type="PROSITE" id="PS50002"/>
    </source>
</evidence>
<dbReference type="Proteomes" id="UP000245768">
    <property type="component" value="Unassembled WGS sequence"/>
</dbReference>
<dbReference type="AlphaFoldDB" id="A0A316YM42"/>
<name>A0A316YM42_9BASI</name>
<keyword evidence="1 2" id="KW-0728">SH3 domain</keyword>
<dbReference type="RefSeq" id="XP_025377072.1">
    <property type="nucleotide sequence ID" value="XM_025521487.1"/>
</dbReference>
<feature type="compositionally biased region" description="Basic and acidic residues" evidence="3">
    <location>
        <begin position="238"/>
        <end position="253"/>
    </location>
</feature>
<evidence type="ECO:0000256" key="3">
    <source>
        <dbReference type="SAM" id="MobiDB-lite"/>
    </source>
</evidence>
<dbReference type="Gene3D" id="2.30.30.40">
    <property type="entry name" value="SH3 Domains"/>
    <property type="match status" value="1"/>
</dbReference>
<dbReference type="InterPro" id="IPR036028">
    <property type="entry name" value="SH3-like_dom_sf"/>
</dbReference>
<feature type="compositionally biased region" description="Polar residues" evidence="3">
    <location>
        <begin position="215"/>
        <end position="237"/>
    </location>
</feature>
<dbReference type="SUPFAM" id="SSF50044">
    <property type="entry name" value="SH3-domain"/>
    <property type="match status" value="1"/>
</dbReference>
<dbReference type="EMBL" id="KZ819636">
    <property type="protein sequence ID" value="PWN89874.1"/>
    <property type="molecule type" value="Genomic_DNA"/>
</dbReference>
<dbReference type="InParanoid" id="A0A316YM42"/>
<dbReference type="SMART" id="SM00326">
    <property type="entry name" value="SH3"/>
    <property type="match status" value="1"/>
</dbReference>
<organism evidence="5 6">
    <name type="scientific">Acaromyces ingoldii</name>
    <dbReference type="NCBI Taxonomy" id="215250"/>
    <lineage>
        <taxon>Eukaryota</taxon>
        <taxon>Fungi</taxon>
        <taxon>Dikarya</taxon>
        <taxon>Basidiomycota</taxon>
        <taxon>Ustilaginomycotina</taxon>
        <taxon>Exobasidiomycetes</taxon>
        <taxon>Exobasidiales</taxon>
        <taxon>Cryptobasidiaceae</taxon>
        <taxon>Acaromyces</taxon>
    </lineage>
</organism>
<evidence type="ECO:0000256" key="1">
    <source>
        <dbReference type="ARBA" id="ARBA00022443"/>
    </source>
</evidence>
<feature type="compositionally biased region" description="Pro residues" evidence="3">
    <location>
        <begin position="60"/>
        <end position="69"/>
    </location>
</feature>
<evidence type="ECO:0000256" key="2">
    <source>
        <dbReference type="PROSITE-ProRule" id="PRU00192"/>
    </source>
</evidence>
<sequence length="273" mass="29698">MTKHLVERIIADVEILRQGGHLQAHQVESITLELKPIIAAPRGVPLPAALPPRSTKPTAVPRPPSPPPQQDLCRAIWPYSATDTDELEFAENDTIVIVERVSDGWWKGYVVDAADQEPKLVPSNYCEEIQAQTQSSSYKPPIPKRNSVTASNGRTLPPAYNAASQQPRQQQFSSLGPGKWQPGRARWTSGSAADNAEKEEKLQSPPPPPASSSSYAGGSNYTPLPNTGQQPVLTPQEEQAKKEGRDKFKKEMGHTAARGFATGVGFGLARRII</sequence>
<feature type="domain" description="SH3" evidence="4">
    <location>
        <begin position="68"/>
        <end position="131"/>
    </location>
</feature>
<dbReference type="InterPro" id="IPR001452">
    <property type="entry name" value="SH3_domain"/>
</dbReference>
<feature type="compositionally biased region" description="Polar residues" evidence="3">
    <location>
        <begin position="162"/>
        <end position="174"/>
    </location>
</feature>
<evidence type="ECO:0000313" key="5">
    <source>
        <dbReference type="EMBL" id="PWN89874.1"/>
    </source>
</evidence>
<dbReference type="OrthoDB" id="5983572at2759"/>
<dbReference type="PANTHER" id="PTHR15735">
    <property type="entry name" value="FCH AND DOUBLE SH3 DOMAINS PROTEIN"/>
    <property type="match status" value="1"/>
</dbReference>
<gene>
    <name evidence="5" type="ORF">FA10DRAFT_266421</name>
</gene>
<dbReference type="PANTHER" id="PTHR15735:SF21">
    <property type="entry name" value="PROTEIN NERVOUS WRECK"/>
    <property type="match status" value="1"/>
</dbReference>
<feature type="region of interest" description="Disordered" evidence="3">
    <location>
        <begin position="47"/>
        <end position="70"/>
    </location>
</feature>
<dbReference type="Pfam" id="PF14604">
    <property type="entry name" value="SH3_9"/>
    <property type="match status" value="1"/>
</dbReference>
<feature type="region of interest" description="Disordered" evidence="3">
    <location>
        <begin position="131"/>
        <end position="264"/>
    </location>
</feature>
<accession>A0A316YM42</accession>
<dbReference type="STRING" id="215250.A0A316YM42"/>
<dbReference type="PRINTS" id="PR00452">
    <property type="entry name" value="SH3DOMAIN"/>
</dbReference>
<proteinExistence type="predicted"/>